<keyword evidence="1" id="KW-1133">Transmembrane helix</keyword>
<proteinExistence type="predicted"/>
<protein>
    <submittedName>
        <fullName evidence="2">Uncharacterized protein</fullName>
    </submittedName>
</protein>
<keyword evidence="3" id="KW-1185">Reference proteome</keyword>
<evidence type="ECO:0000313" key="2">
    <source>
        <dbReference type="EMBL" id="KZS38008.1"/>
    </source>
</evidence>
<feature type="transmembrane region" description="Helical" evidence="1">
    <location>
        <begin position="7"/>
        <end position="29"/>
    </location>
</feature>
<sequence>MKLNIKLFYKIAILFLIISIFGLLTNLFFADYLSRKEQGMLNIYLFMPSVFVSFISSLFGLILILKKENYTQINLLVFILSLLNMVYFLFRIVS</sequence>
<evidence type="ECO:0000256" key="1">
    <source>
        <dbReference type="SAM" id="Phobius"/>
    </source>
</evidence>
<gene>
    <name evidence="2" type="ORF">AWE51_18355</name>
</gene>
<organism evidence="2 3">
    <name type="scientific">Aquimarina aggregata</name>
    <dbReference type="NCBI Taxonomy" id="1642818"/>
    <lineage>
        <taxon>Bacteria</taxon>
        <taxon>Pseudomonadati</taxon>
        <taxon>Bacteroidota</taxon>
        <taxon>Flavobacteriia</taxon>
        <taxon>Flavobacteriales</taxon>
        <taxon>Flavobacteriaceae</taxon>
        <taxon>Aquimarina</taxon>
    </lineage>
</organism>
<reference evidence="2 3" key="1">
    <citation type="submission" date="2016-01" db="EMBL/GenBank/DDBJ databases">
        <title>The draft genome sequence of Aquimarina sp. RZW4-3-2.</title>
        <authorList>
            <person name="Wang Y."/>
        </authorList>
    </citation>
    <scope>NUCLEOTIDE SEQUENCE [LARGE SCALE GENOMIC DNA]</scope>
    <source>
        <strain evidence="2 3">RZW4-3-2</strain>
    </source>
</reference>
<dbReference type="Proteomes" id="UP000076715">
    <property type="component" value="Unassembled WGS sequence"/>
</dbReference>
<feature type="transmembrane region" description="Helical" evidence="1">
    <location>
        <begin position="41"/>
        <end position="63"/>
    </location>
</feature>
<name>A0A165SBD3_9FLAO</name>
<keyword evidence="1" id="KW-0812">Transmembrane</keyword>
<dbReference type="EMBL" id="LQRT01000060">
    <property type="protein sequence ID" value="KZS38008.1"/>
    <property type="molecule type" value="Genomic_DNA"/>
</dbReference>
<evidence type="ECO:0000313" key="3">
    <source>
        <dbReference type="Proteomes" id="UP000076715"/>
    </source>
</evidence>
<dbReference type="STRING" id="1642818.AWE51_18355"/>
<dbReference type="AlphaFoldDB" id="A0A165SBD3"/>
<keyword evidence="1" id="KW-0472">Membrane</keyword>
<feature type="transmembrane region" description="Helical" evidence="1">
    <location>
        <begin position="75"/>
        <end position="93"/>
    </location>
</feature>
<accession>A0A165SBD3</accession>
<comment type="caution">
    <text evidence="2">The sequence shown here is derived from an EMBL/GenBank/DDBJ whole genome shotgun (WGS) entry which is preliminary data.</text>
</comment>